<organism evidence="1 2">
    <name type="scientific">Lacticaseibacillus paracasei</name>
    <name type="common">Lactobacillus paracasei</name>
    <dbReference type="NCBI Taxonomy" id="1597"/>
    <lineage>
        <taxon>Bacteria</taxon>
        <taxon>Bacillati</taxon>
        <taxon>Bacillota</taxon>
        <taxon>Bacilli</taxon>
        <taxon>Lactobacillales</taxon>
        <taxon>Lactobacillaceae</taxon>
        <taxon>Lacticaseibacillus</taxon>
    </lineage>
</organism>
<comment type="caution">
    <text evidence="1">The sequence shown here is derived from an EMBL/GenBank/DDBJ whole genome shotgun (WGS) entry which is preliminary data.</text>
</comment>
<accession>A0AB36X8Q9</accession>
<dbReference type="Proteomes" id="UP000234512">
    <property type="component" value="Unassembled WGS sequence"/>
</dbReference>
<sequence>MLQKNPLKPSVDNEEIAAVRLRFLFGFACAARINLRLTSLIDTRIMNLIAFRFGQAVRTIYCPFWLMKKQKQQAG</sequence>
<evidence type="ECO:0000313" key="2">
    <source>
        <dbReference type="Proteomes" id="UP000234512"/>
    </source>
</evidence>
<evidence type="ECO:0000313" key="1">
    <source>
        <dbReference type="EMBL" id="PLC45535.1"/>
    </source>
</evidence>
<protein>
    <submittedName>
        <fullName evidence="1">Uncharacterized protein</fullName>
    </submittedName>
</protein>
<reference evidence="1 2" key="1">
    <citation type="journal article" date="2018" name="Genome Announc.">
        <title>Draft Genome Sequence of Lactobacillus paracasei DUP 13076, Which Exhibits Potent Antipathogenic Effects against Salmonella enterica Serovars Enteritidis, Typhimurium, and Heidelberg.</title>
        <authorList>
            <person name="Muyyarikkandy M.S."/>
            <person name="Alqahtani F.H."/>
            <person name="Mandoiu I."/>
            <person name="Amalaradjou M.A."/>
        </authorList>
    </citation>
    <scope>NUCLEOTIDE SEQUENCE [LARGE SCALE GENOMIC DNA]</scope>
    <source>
        <strain evidence="1 2">DUP 13076</strain>
    </source>
</reference>
<gene>
    <name evidence="1" type="ORF">C0Q90_11970</name>
</gene>
<proteinExistence type="predicted"/>
<name>A0AB36X8Q9_LACPA</name>
<dbReference type="AlphaFoldDB" id="A0AB36X8Q9"/>
<dbReference type="EMBL" id="PKQJ01000016">
    <property type="protein sequence ID" value="PLC45535.1"/>
    <property type="molecule type" value="Genomic_DNA"/>
</dbReference>